<keyword evidence="4" id="KW-1185">Reference proteome</keyword>
<sequence length="239" mass="26980">MDAGFRLDRQPVVLRVYFSRKASPGRNCSKHLHRSNQTQAEEKNMNNRLNIILWSILLLAILFGTVLELRAPLNSSHRLEQLPQKGALFASTPLPLSPQEETFYGKAEVLKRIYRLGNTAFILIAIDGSTNRHAVHDPLYCLTGSGWTITNKQTLSIDGGSGALLNLSKGEQQRQAVFWFSNGTSRHASTTRYWIQATVRRLTFGNSGDEPIMVILQSIPNVEPDWERLLDNSIFLYDI</sequence>
<comment type="caution">
    <text evidence="3">The sequence shown here is derived from an EMBL/GenBank/DDBJ whole genome shotgun (WGS) entry which is preliminary data.</text>
</comment>
<organism evidence="3 4">
    <name type="scientific">Prosthecochloris vibrioformis</name>
    <name type="common">Chlorobium vibrioforme</name>
    <dbReference type="NCBI Taxonomy" id="1098"/>
    <lineage>
        <taxon>Bacteria</taxon>
        <taxon>Pseudomonadati</taxon>
        <taxon>Chlorobiota</taxon>
        <taxon>Chlorobiia</taxon>
        <taxon>Chlorobiales</taxon>
        <taxon>Chlorobiaceae</taxon>
        <taxon>Prosthecochloris</taxon>
    </lineage>
</organism>
<proteinExistence type="predicted"/>
<dbReference type="AlphaFoldDB" id="A0A5C4S113"/>
<accession>A0A5C4S113</accession>
<keyword evidence="1" id="KW-0812">Transmembrane</keyword>
<name>A0A5C4S113_PROVB</name>
<feature type="domain" description="Methanolan biosynthesis EpsI" evidence="2">
    <location>
        <begin position="55"/>
        <end position="206"/>
    </location>
</feature>
<keyword evidence="1" id="KW-0472">Membrane</keyword>
<evidence type="ECO:0000313" key="4">
    <source>
        <dbReference type="Proteomes" id="UP000309544"/>
    </source>
</evidence>
<keyword evidence="1" id="KW-1133">Transmembrane helix</keyword>
<protein>
    <submittedName>
        <fullName evidence="3">Exosortase-associated EpsI family protein</fullName>
    </submittedName>
</protein>
<dbReference type="EMBL" id="VDCI01000003">
    <property type="protein sequence ID" value="TNJ36975.1"/>
    <property type="molecule type" value="Genomic_DNA"/>
</dbReference>
<reference evidence="3 4" key="1">
    <citation type="submission" date="2019-05" db="EMBL/GenBank/DDBJ databases">
        <title>Draft Whole-Genome sequence of the green sulfur bacterium Prosthecochloris vibrioformis DSM 260.</title>
        <authorList>
            <person name="Meyer T.E."/>
            <person name="Kyndt J.A."/>
        </authorList>
    </citation>
    <scope>NUCLEOTIDE SEQUENCE [LARGE SCALE GENOMIC DNA]</scope>
    <source>
        <strain evidence="3 4">DSM 260</strain>
    </source>
</reference>
<evidence type="ECO:0000259" key="2">
    <source>
        <dbReference type="Pfam" id="PF11984"/>
    </source>
</evidence>
<evidence type="ECO:0000313" key="3">
    <source>
        <dbReference type="EMBL" id="TNJ36975.1"/>
    </source>
</evidence>
<dbReference type="Proteomes" id="UP000309544">
    <property type="component" value="Unassembled WGS sequence"/>
</dbReference>
<feature type="transmembrane region" description="Helical" evidence="1">
    <location>
        <begin position="51"/>
        <end position="69"/>
    </location>
</feature>
<gene>
    <name evidence="3" type="ORF">FGF68_05215</name>
</gene>
<dbReference type="Pfam" id="PF11984">
    <property type="entry name" value="DUF3485"/>
    <property type="match status" value="1"/>
</dbReference>
<dbReference type="InterPro" id="IPR014263">
    <property type="entry name" value="Methanolan_biosynth_EpsI"/>
</dbReference>
<evidence type="ECO:0000256" key="1">
    <source>
        <dbReference type="SAM" id="Phobius"/>
    </source>
</evidence>